<organism evidence="3 4">
    <name type="scientific">[Mycobacterium] burgundiense</name>
    <dbReference type="NCBI Taxonomy" id="3064286"/>
    <lineage>
        <taxon>Bacteria</taxon>
        <taxon>Bacillati</taxon>
        <taxon>Actinomycetota</taxon>
        <taxon>Actinomycetes</taxon>
        <taxon>Mycobacteriales</taxon>
        <taxon>Mycobacteriaceae</taxon>
        <taxon>Mycolicibacterium</taxon>
    </lineage>
</organism>
<protein>
    <recommendedName>
        <fullName evidence="5">Integrase</fullName>
    </recommendedName>
</protein>
<keyword evidence="1" id="KW-0233">DNA recombination</keyword>
<evidence type="ECO:0008006" key="5">
    <source>
        <dbReference type="Google" id="ProtNLM"/>
    </source>
</evidence>
<evidence type="ECO:0000256" key="2">
    <source>
        <dbReference type="SAM" id="MobiDB-lite"/>
    </source>
</evidence>
<dbReference type="EMBL" id="OY726397">
    <property type="protein sequence ID" value="CAJ1501001.1"/>
    <property type="molecule type" value="Genomic_DNA"/>
</dbReference>
<gene>
    <name evidence="3" type="ORF">MU0053_001815</name>
</gene>
<dbReference type="RefSeq" id="WP_308482014.1">
    <property type="nucleotide sequence ID" value="NZ_OY726397.1"/>
</dbReference>
<dbReference type="InterPro" id="IPR011010">
    <property type="entry name" value="DNA_brk_join_enz"/>
</dbReference>
<proteinExistence type="predicted"/>
<evidence type="ECO:0000313" key="4">
    <source>
        <dbReference type="Proteomes" id="UP001190465"/>
    </source>
</evidence>
<accession>A0ABM9LLM4</accession>
<dbReference type="InterPro" id="IPR013762">
    <property type="entry name" value="Integrase-like_cat_sf"/>
</dbReference>
<dbReference type="Proteomes" id="UP001190465">
    <property type="component" value="Chromosome"/>
</dbReference>
<name>A0ABM9LLM4_9MYCO</name>
<keyword evidence="4" id="KW-1185">Reference proteome</keyword>
<evidence type="ECO:0000313" key="3">
    <source>
        <dbReference type="EMBL" id="CAJ1501001.1"/>
    </source>
</evidence>
<dbReference type="SUPFAM" id="SSF56349">
    <property type="entry name" value="DNA breaking-rejoining enzymes"/>
    <property type="match status" value="1"/>
</dbReference>
<feature type="region of interest" description="Disordered" evidence="2">
    <location>
        <begin position="31"/>
        <end position="50"/>
    </location>
</feature>
<reference evidence="3 4" key="1">
    <citation type="submission" date="2023-08" db="EMBL/GenBank/DDBJ databases">
        <authorList>
            <person name="Folkvardsen B D."/>
            <person name="Norman A."/>
        </authorList>
    </citation>
    <scope>NUCLEOTIDE SEQUENCE [LARGE SCALE GENOMIC DNA]</scope>
    <source>
        <strain evidence="3 4">Mu0053</strain>
    </source>
</reference>
<sequence length="50" mass="5648">MGEQLMIFPATSGTWRDPNNFGKQWRNVREKLGAPDATTHSFRQGRGNAD</sequence>
<evidence type="ECO:0000256" key="1">
    <source>
        <dbReference type="ARBA" id="ARBA00023172"/>
    </source>
</evidence>
<dbReference type="Gene3D" id="1.10.443.10">
    <property type="entry name" value="Intergrase catalytic core"/>
    <property type="match status" value="1"/>
</dbReference>